<feature type="region of interest" description="Disordered" evidence="2">
    <location>
        <begin position="136"/>
        <end position="315"/>
    </location>
</feature>
<feature type="compositionally biased region" description="Low complexity" evidence="2">
    <location>
        <begin position="286"/>
        <end position="315"/>
    </location>
</feature>
<dbReference type="AlphaFoldDB" id="A0A9Q1B896"/>
<feature type="region of interest" description="Disordered" evidence="2">
    <location>
        <begin position="100"/>
        <end position="119"/>
    </location>
</feature>
<comment type="caution">
    <text evidence="4">The sequence shown here is derived from an EMBL/GenBank/DDBJ whole genome shotgun (WGS) entry which is preliminary data.</text>
</comment>
<dbReference type="GO" id="GO:0005576">
    <property type="term" value="C:extracellular region"/>
    <property type="evidence" value="ECO:0007669"/>
    <property type="project" value="GOC"/>
</dbReference>
<feature type="compositionally biased region" description="Gly residues" evidence="2">
    <location>
        <begin position="109"/>
        <end position="119"/>
    </location>
</feature>
<dbReference type="GO" id="GO:0003351">
    <property type="term" value="P:epithelial cilium movement involved in extracellular fluid movement"/>
    <property type="evidence" value="ECO:0007669"/>
    <property type="project" value="TreeGrafter"/>
</dbReference>
<dbReference type="Proteomes" id="UP001142489">
    <property type="component" value="Unassembled WGS sequence"/>
</dbReference>
<organism evidence="4 5">
    <name type="scientific">Phrynocephalus forsythii</name>
    <dbReference type="NCBI Taxonomy" id="171643"/>
    <lineage>
        <taxon>Eukaryota</taxon>
        <taxon>Metazoa</taxon>
        <taxon>Chordata</taxon>
        <taxon>Craniata</taxon>
        <taxon>Vertebrata</taxon>
        <taxon>Euteleostomi</taxon>
        <taxon>Lepidosauria</taxon>
        <taxon>Squamata</taxon>
        <taxon>Bifurcata</taxon>
        <taxon>Unidentata</taxon>
        <taxon>Episquamata</taxon>
        <taxon>Toxicofera</taxon>
        <taxon>Iguania</taxon>
        <taxon>Acrodonta</taxon>
        <taxon>Agamidae</taxon>
        <taxon>Agaminae</taxon>
        <taxon>Phrynocephalus</taxon>
    </lineage>
</organism>
<evidence type="ECO:0000256" key="2">
    <source>
        <dbReference type="SAM" id="MobiDB-lite"/>
    </source>
</evidence>
<dbReference type="GO" id="GO:0005737">
    <property type="term" value="C:cytoplasm"/>
    <property type="evidence" value="ECO:0007669"/>
    <property type="project" value="TreeGrafter"/>
</dbReference>
<sequence>MASPSRGSSLEDLDLTGEEVERLSKAFQDEGFRALFAEYAAELADPAQRALYEAEVAALERQRGVEARFLHPSPGWVLRTSQGGRRRCYLNLCANPLVGRPRARSVKPGGEGQEAGHGQGGGCWWSLPHCLAPGREELSRRDPHPGTPAAAAWSTTWSSTRTPSAWPPAPSASAAWSRRRPSRRSRSTSRRDSTAPTPSRSEGSSTRASLRPPSSGPRSREEPRRRRKKEEEEEEKGEEGGGGGGSFAALPYPVRLPSSPAGVGHPAPHQLQPMPMPPPPPPSPAGPSGTAPTWTCRTTATAGTRRPARCPASWW</sequence>
<evidence type="ECO:0000313" key="5">
    <source>
        <dbReference type="Proteomes" id="UP001142489"/>
    </source>
</evidence>
<dbReference type="InterPro" id="IPR050734">
    <property type="entry name" value="PIH1/Kintoun_subfamily"/>
</dbReference>
<dbReference type="GO" id="GO:0060285">
    <property type="term" value="P:cilium-dependent cell motility"/>
    <property type="evidence" value="ECO:0007669"/>
    <property type="project" value="TreeGrafter"/>
</dbReference>
<dbReference type="InterPro" id="IPR012981">
    <property type="entry name" value="PIH1_N"/>
</dbReference>
<evidence type="ECO:0000313" key="4">
    <source>
        <dbReference type="EMBL" id="KAJ7345332.1"/>
    </source>
</evidence>
<protein>
    <recommendedName>
        <fullName evidence="3">PIH1 N-terminal domain-containing protein</fullName>
    </recommendedName>
</protein>
<accession>A0A9Q1B896</accession>
<feature type="compositionally biased region" description="Basic residues" evidence="2">
    <location>
        <begin position="177"/>
        <end position="188"/>
    </location>
</feature>
<comment type="similarity">
    <text evidence="1">Belongs to the PIH1 family.</text>
</comment>
<dbReference type="OrthoDB" id="546764at2759"/>
<proteinExistence type="inferred from homology"/>
<gene>
    <name evidence="4" type="ORF">JRQ81_001282</name>
</gene>
<feature type="compositionally biased region" description="Low complexity" evidence="2">
    <location>
        <begin position="147"/>
        <end position="164"/>
    </location>
</feature>
<evidence type="ECO:0000259" key="3">
    <source>
        <dbReference type="Pfam" id="PF08190"/>
    </source>
</evidence>
<feature type="compositionally biased region" description="Pro residues" evidence="2">
    <location>
        <begin position="274"/>
        <end position="285"/>
    </location>
</feature>
<dbReference type="PANTHER" id="PTHR22997:SF3">
    <property type="entry name" value="PROTEIN KINTOUN"/>
    <property type="match status" value="1"/>
</dbReference>
<keyword evidence="5" id="KW-1185">Reference proteome</keyword>
<dbReference type="PANTHER" id="PTHR22997">
    <property type="entry name" value="PIH1 DOMAIN-CONTAINING PROTEIN 1"/>
    <property type="match status" value="1"/>
</dbReference>
<feature type="domain" description="PIH1 N-terminal" evidence="3">
    <location>
        <begin position="43"/>
        <end position="141"/>
    </location>
</feature>
<dbReference type="Pfam" id="PF08190">
    <property type="entry name" value="PIH1"/>
    <property type="match status" value="1"/>
</dbReference>
<name>A0A9Q1B896_9SAUR</name>
<reference evidence="4" key="1">
    <citation type="journal article" date="2023" name="DNA Res.">
        <title>Chromosome-level genome assembly of Phrynocephalus forsythii using third-generation DNA sequencing and Hi-C analysis.</title>
        <authorList>
            <person name="Qi Y."/>
            <person name="Zhao W."/>
            <person name="Zhao Y."/>
            <person name="Niu C."/>
            <person name="Cao S."/>
            <person name="Zhang Y."/>
        </authorList>
    </citation>
    <scope>NUCLEOTIDE SEQUENCE</scope>
    <source>
        <tissue evidence="4">Muscle</tissue>
    </source>
</reference>
<dbReference type="GO" id="GO:0070286">
    <property type="term" value="P:axonemal dynein complex assembly"/>
    <property type="evidence" value="ECO:0007669"/>
    <property type="project" value="TreeGrafter"/>
</dbReference>
<evidence type="ECO:0000256" key="1">
    <source>
        <dbReference type="ARBA" id="ARBA00008511"/>
    </source>
</evidence>
<dbReference type="EMBL" id="JAPFRF010000001">
    <property type="protein sequence ID" value="KAJ7345332.1"/>
    <property type="molecule type" value="Genomic_DNA"/>
</dbReference>